<feature type="domain" description="Protein kinase" evidence="5">
    <location>
        <begin position="794"/>
        <end position="1094"/>
    </location>
</feature>
<feature type="compositionally biased region" description="Polar residues" evidence="4">
    <location>
        <begin position="378"/>
        <end position="393"/>
    </location>
</feature>
<dbReference type="Gene3D" id="1.10.510.10">
    <property type="entry name" value="Transferase(Phosphotransferase) domain 1"/>
    <property type="match status" value="1"/>
</dbReference>
<reference evidence="6 7" key="1">
    <citation type="journal article" date="2018" name="PLoS ONE">
        <title>The draft genome of Kipferlia bialata reveals reductive genome evolution in fornicate parasites.</title>
        <authorList>
            <person name="Tanifuji G."/>
            <person name="Takabayashi S."/>
            <person name="Kume K."/>
            <person name="Takagi M."/>
            <person name="Nakayama T."/>
            <person name="Kamikawa R."/>
            <person name="Inagaki Y."/>
            <person name="Hashimoto T."/>
        </authorList>
    </citation>
    <scope>NUCLEOTIDE SEQUENCE [LARGE SCALE GENOMIC DNA]</scope>
    <source>
        <strain evidence="6">NY0173</strain>
    </source>
</reference>
<name>A0A9K3CTS4_9EUKA</name>
<evidence type="ECO:0000259" key="5">
    <source>
        <dbReference type="PROSITE" id="PS50011"/>
    </source>
</evidence>
<sequence>MEETEEWEATKWGWPARKAAATHGSDSNLMCVRDYRLLMDPAYKSGAQRGREHRVTLPPGKTIVNVSADYLRFMVADIREKISSQYGDALTLDHVQWCMGVPARWSYQARIQMRLAAVEAGVVDVLDSPRLLLVPEAEAAITTLKSKVPAMRFTDGEVIMVVDAGSQTLDLTTHRLSKEDMTHHSLVEVSRAVSSFDEGVGSVATDSAFKDWVSSKLTDTVFERMMLERPQDVSQLLRCWQDIKQVVGTSSMDIEYLCIPTGVYMSLPESVLQSLEAEFKDVEDETNVELVLTADEAEKLFDPSVERVIGCIRGEVAKLQREDDTRVGSMVVVGGFAGSQYLSDRIKAVFGASTPIHCISEPGSAVLYGSVLEGLNTMSSPSKHTTAQRSTLPRNPRKHTATEAERARLEKERIHRILAPPERGFRSFSSSAALKASDVLKSLRGMDTSQVEFILSQLGKHVKAVRRIAGVLGPLATFLETHNPNTLDRVRVDPLVAEFYPLFRVYQSGIGDLRDVRVDVPEVTSLVTEWVDIVEQVASLTLFSTPASMVDLSYQDVLQMWDVEEYTAVVDDVYLEARDLIGRRDNLAATQIALRGITARRDLHRANRMQTQVTHMNQQLRFRIQEEASMRGIIASLTAVPATSQRRRGEVSTRLQAAEVEVLMNPDPGRRRDQCIAVRDRLLAQQQAVQKNEAERASLLEQLQVHENHPEAAEVLFMGALDVDMEDLGFIDDPNGLPEEEVSLPLGGVYPHVPFIAVVSPERHRVIKESIDTSRRMSLSSVFEPFNTEADKDIDNPDRLGAGDFGAVFRARKRDDTGYPRGVYAVKLQDMNMFRPNLSTREVKRNVDREILAGEFRVANSPYVVKCYDHFINSDRPQTETEMVIVMDLLSGQPFDDVLNVSYPDRCAERPLPHMLSIMEKLLLGLRDLEIQKVIHRDLKPENIMVDVSGEDADVHIIDLGLCKPLSCQEDLTHSVNVGNILYRAPECYPKSAHCSYGSVPTADNKPQYGTKADHFSAGLIFNEMVQRDWVLSTVRSEMDLHGMYSAGIANLTDDETGIPGLASIINSMVQIDPRQRRSLDRLLGEMGNVRSVVEGGHTQPRVQEHRSLVSLTTATLAPSIHAQTELDSSITSGRQDTLSGETEVALAESSMPPGRLSVYSMDMSGEDSEVLIHYMKTLQKLDRGSMGPQERGLYEGAVERLGQQEMSSSAKIQFMQFL</sequence>
<protein>
    <recommendedName>
        <fullName evidence="5">Protein kinase domain-containing protein</fullName>
    </recommendedName>
</protein>
<comment type="caution">
    <text evidence="6">The sequence shown here is derived from an EMBL/GenBank/DDBJ whole genome shotgun (WGS) entry which is preliminary data.</text>
</comment>
<evidence type="ECO:0000313" key="7">
    <source>
        <dbReference type="Proteomes" id="UP000265618"/>
    </source>
</evidence>
<keyword evidence="1 3" id="KW-0547">Nucleotide-binding</keyword>
<dbReference type="AlphaFoldDB" id="A0A9K3CTS4"/>
<proteinExistence type="predicted"/>
<dbReference type="PROSITE" id="PS00108">
    <property type="entry name" value="PROTEIN_KINASE_ST"/>
    <property type="match status" value="1"/>
</dbReference>
<dbReference type="Proteomes" id="UP000265618">
    <property type="component" value="Unassembled WGS sequence"/>
</dbReference>
<dbReference type="Pfam" id="PF00069">
    <property type="entry name" value="Pkinase"/>
    <property type="match status" value="1"/>
</dbReference>
<dbReference type="PANTHER" id="PTHR14187:SF5">
    <property type="entry name" value="HEAT SHOCK 70 KDA PROTEIN 12A"/>
    <property type="match status" value="1"/>
</dbReference>
<dbReference type="InterPro" id="IPR008271">
    <property type="entry name" value="Ser/Thr_kinase_AS"/>
</dbReference>
<evidence type="ECO:0000256" key="4">
    <source>
        <dbReference type="SAM" id="MobiDB-lite"/>
    </source>
</evidence>
<dbReference type="InterPro" id="IPR011009">
    <property type="entry name" value="Kinase-like_dom_sf"/>
</dbReference>
<dbReference type="PANTHER" id="PTHR14187">
    <property type="entry name" value="ALPHA KINASE/ELONGATION FACTOR 2 KINASE"/>
    <property type="match status" value="1"/>
</dbReference>
<dbReference type="InterPro" id="IPR017441">
    <property type="entry name" value="Protein_kinase_ATP_BS"/>
</dbReference>
<keyword evidence="2 3" id="KW-0067">ATP-binding</keyword>
<evidence type="ECO:0000256" key="3">
    <source>
        <dbReference type="PROSITE-ProRule" id="PRU10141"/>
    </source>
</evidence>
<dbReference type="PROSITE" id="PS50011">
    <property type="entry name" value="PROTEIN_KINASE_DOM"/>
    <property type="match status" value="1"/>
</dbReference>
<accession>A0A9K3CTS4</accession>
<dbReference type="Gene3D" id="3.90.640.10">
    <property type="entry name" value="Actin, Chain A, domain 4"/>
    <property type="match status" value="1"/>
</dbReference>
<organism evidence="6 7">
    <name type="scientific">Kipferlia bialata</name>
    <dbReference type="NCBI Taxonomy" id="797122"/>
    <lineage>
        <taxon>Eukaryota</taxon>
        <taxon>Metamonada</taxon>
        <taxon>Carpediemonas-like organisms</taxon>
        <taxon>Kipferlia</taxon>
    </lineage>
</organism>
<dbReference type="Gene3D" id="3.30.200.20">
    <property type="entry name" value="Phosphorylase Kinase, domain 1"/>
    <property type="match status" value="1"/>
</dbReference>
<keyword evidence="7" id="KW-1185">Reference proteome</keyword>
<gene>
    <name evidence="6" type="ORF">KIPB_003007</name>
</gene>
<dbReference type="SUPFAM" id="SSF53067">
    <property type="entry name" value="Actin-like ATPase domain"/>
    <property type="match status" value="1"/>
</dbReference>
<dbReference type="OrthoDB" id="2963168at2759"/>
<evidence type="ECO:0000256" key="1">
    <source>
        <dbReference type="ARBA" id="ARBA00022741"/>
    </source>
</evidence>
<dbReference type="PROSITE" id="PS00107">
    <property type="entry name" value="PROTEIN_KINASE_ATP"/>
    <property type="match status" value="1"/>
</dbReference>
<dbReference type="SMART" id="SM00220">
    <property type="entry name" value="S_TKc"/>
    <property type="match status" value="1"/>
</dbReference>
<dbReference type="InterPro" id="IPR000719">
    <property type="entry name" value="Prot_kinase_dom"/>
</dbReference>
<evidence type="ECO:0000313" key="6">
    <source>
        <dbReference type="EMBL" id="GIQ81955.1"/>
    </source>
</evidence>
<dbReference type="SUPFAM" id="SSF56112">
    <property type="entry name" value="Protein kinase-like (PK-like)"/>
    <property type="match status" value="1"/>
</dbReference>
<dbReference type="GO" id="GO:0004672">
    <property type="term" value="F:protein kinase activity"/>
    <property type="evidence" value="ECO:0007669"/>
    <property type="project" value="InterPro"/>
</dbReference>
<feature type="binding site" evidence="3">
    <location>
        <position position="827"/>
    </location>
    <ligand>
        <name>ATP</name>
        <dbReference type="ChEBI" id="CHEBI:30616"/>
    </ligand>
</feature>
<dbReference type="Gene3D" id="3.30.420.40">
    <property type="match status" value="2"/>
</dbReference>
<evidence type="ECO:0000256" key="2">
    <source>
        <dbReference type="ARBA" id="ARBA00022840"/>
    </source>
</evidence>
<feature type="region of interest" description="Disordered" evidence="4">
    <location>
        <begin position="378"/>
        <end position="403"/>
    </location>
</feature>
<dbReference type="GO" id="GO:0005524">
    <property type="term" value="F:ATP binding"/>
    <property type="evidence" value="ECO:0007669"/>
    <property type="project" value="UniProtKB-UniRule"/>
</dbReference>
<dbReference type="InterPro" id="IPR043129">
    <property type="entry name" value="ATPase_NBD"/>
</dbReference>
<dbReference type="EMBL" id="BDIP01000543">
    <property type="protein sequence ID" value="GIQ81955.1"/>
    <property type="molecule type" value="Genomic_DNA"/>
</dbReference>
<dbReference type="CDD" id="cd00180">
    <property type="entry name" value="PKc"/>
    <property type="match status" value="1"/>
</dbReference>